<evidence type="ECO:0000313" key="8">
    <source>
        <dbReference type="EMBL" id="MBJ3776982.1"/>
    </source>
</evidence>
<name>A0A934ME11_9HYPH</name>
<dbReference type="PANTHER" id="PTHR11921">
    <property type="entry name" value="SUCCINATE DEHYDROGENASE IRON-SULFUR PROTEIN"/>
    <property type="match status" value="1"/>
</dbReference>
<evidence type="ECO:0000256" key="3">
    <source>
        <dbReference type="ARBA" id="ARBA00009433"/>
    </source>
</evidence>
<dbReference type="GO" id="GO:0009060">
    <property type="term" value="P:aerobic respiration"/>
    <property type="evidence" value="ECO:0007669"/>
    <property type="project" value="TreeGrafter"/>
</dbReference>
<feature type="domain" description="2Fe-2S ferredoxin-type" evidence="7">
    <location>
        <begin position="5"/>
        <end position="91"/>
    </location>
</feature>
<accession>A0A934ME11</accession>
<dbReference type="AlphaFoldDB" id="A0A934ME11"/>
<dbReference type="GO" id="GO:0051536">
    <property type="term" value="F:iron-sulfur cluster binding"/>
    <property type="evidence" value="ECO:0007669"/>
    <property type="project" value="InterPro"/>
</dbReference>
<dbReference type="PROSITE" id="PS51085">
    <property type="entry name" value="2FE2S_FER_2"/>
    <property type="match status" value="1"/>
</dbReference>
<dbReference type="InterPro" id="IPR025192">
    <property type="entry name" value="Succ_DH/fum_Rdtase_N"/>
</dbReference>
<evidence type="ECO:0000256" key="4">
    <source>
        <dbReference type="ARBA" id="ARBA00012792"/>
    </source>
</evidence>
<dbReference type="GO" id="GO:0009055">
    <property type="term" value="F:electron transfer activity"/>
    <property type="evidence" value="ECO:0007669"/>
    <property type="project" value="InterPro"/>
</dbReference>
<evidence type="ECO:0000259" key="7">
    <source>
        <dbReference type="PROSITE" id="PS51085"/>
    </source>
</evidence>
<dbReference type="Proteomes" id="UP000609531">
    <property type="component" value="Unassembled WGS sequence"/>
</dbReference>
<sequence length="116" mass="12663">MSATAKLSVKRGTPEHTYDEEFDIPYSEGMSILDALMWIHAHADSTLAVRYSCINANACKECSVMVNGKVTYACTARLSREGDRVEPLPTKTLVRDLVTDTLPAKETLASVLAGSR</sequence>
<organism evidence="8 9">
    <name type="scientific">Acuticoccus mangrovi</name>
    <dbReference type="NCBI Taxonomy" id="2796142"/>
    <lineage>
        <taxon>Bacteria</taxon>
        <taxon>Pseudomonadati</taxon>
        <taxon>Pseudomonadota</taxon>
        <taxon>Alphaproteobacteria</taxon>
        <taxon>Hyphomicrobiales</taxon>
        <taxon>Amorphaceae</taxon>
        <taxon>Acuticoccus</taxon>
    </lineage>
</organism>
<evidence type="ECO:0000256" key="1">
    <source>
        <dbReference type="ARBA" id="ARBA00001927"/>
    </source>
</evidence>
<dbReference type="InterPro" id="IPR001041">
    <property type="entry name" value="2Fe-2S_ferredoxin-type"/>
</dbReference>
<dbReference type="GO" id="GO:0008177">
    <property type="term" value="F:succinate dehydrogenase (quinone) activity"/>
    <property type="evidence" value="ECO:0007669"/>
    <property type="project" value="UniProtKB-EC"/>
</dbReference>
<dbReference type="EMBL" id="JAEKJA010000011">
    <property type="protein sequence ID" value="MBJ3776982.1"/>
    <property type="molecule type" value="Genomic_DNA"/>
</dbReference>
<evidence type="ECO:0000256" key="6">
    <source>
        <dbReference type="ARBA" id="ARBA00034078"/>
    </source>
</evidence>
<evidence type="ECO:0000256" key="2">
    <source>
        <dbReference type="ARBA" id="ARBA00004894"/>
    </source>
</evidence>
<reference evidence="8" key="1">
    <citation type="submission" date="2020-12" db="EMBL/GenBank/DDBJ databases">
        <title>Bacterial taxonomy.</title>
        <authorList>
            <person name="Pan X."/>
        </authorList>
    </citation>
    <scope>NUCLEOTIDE SEQUENCE</scope>
    <source>
        <strain evidence="8">B2012</strain>
    </source>
</reference>
<dbReference type="GO" id="GO:0022904">
    <property type="term" value="P:respiratory electron transport chain"/>
    <property type="evidence" value="ECO:0007669"/>
    <property type="project" value="TreeGrafter"/>
</dbReference>
<comment type="cofactor">
    <cofactor evidence="1">
        <name>[3Fe-4S] cluster</name>
        <dbReference type="ChEBI" id="CHEBI:21137"/>
    </cofactor>
</comment>
<dbReference type="EC" id="1.3.5.1" evidence="4"/>
<comment type="caution">
    <text evidence="8">The sequence shown here is derived from an EMBL/GenBank/DDBJ whole genome shotgun (WGS) entry which is preliminary data.</text>
</comment>
<dbReference type="PANTHER" id="PTHR11921:SF29">
    <property type="entry name" value="SUCCINATE DEHYDROGENASE [UBIQUINONE] IRON-SULFUR SUBUNIT, MITOCHONDRIAL"/>
    <property type="match status" value="1"/>
</dbReference>
<protein>
    <recommendedName>
        <fullName evidence="5">Succinate dehydrogenase iron-sulfur subunit</fullName>
        <ecNumber evidence="4">1.3.5.1</ecNumber>
    </recommendedName>
</protein>
<dbReference type="RefSeq" id="WP_198882870.1">
    <property type="nucleotide sequence ID" value="NZ_JAEKJA010000011.1"/>
</dbReference>
<dbReference type="Gene3D" id="3.10.20.30">
    <property type="match status" value="1"/>
</dbReference>
<dbReference type="SUPFAM" id="SSF54292">
    <property type="entry name" value="2Fe-2S ferredoxin-like"/>
    <property type="match status" value="1"/>
</dbReference>
<dbReference type="InterPro" id="IPR012675">
    <property type="entry name" value="Beta-grasp_dom_sf"/>
</dbReference>
<evidence type="ECO:0000256" key="5">
    <source>
        <dbReference type="ARBA" id="ARBA00022131"/>
    </source>
</evidence>
<comment type="cofactor">
    <cofactor evidence="6">
        <name>[2Fe-2S] cluster</name>
        <dbReference type="ChEBI" id="CHEBI:190135"/>
    </cofactor>
</comment>
<comment type="pathway">
    <text evidence="2">Carbohydrate metabolism; tricarboxylic acid cycle; fumarate from succinate (bacterial route): step 1/1.</text>
</comment>
<gene>
    <name evidence="8" type="ORF">JCR33_14845</name>
</gene>
<proteinExistence type="inferred from homology"/>
<evidence type="ECO:0000313" key="9">
    <source>
        <dbReference type="Proteomes" id="UP000609531"/>
    </source>
</evidence>
<dbReference type="InterPro" id="IPR036010">
    <property type="entry name" value="2Fe-2S_ferredoxin-like_sf"/>
</dbReference>
<dbReference type="InterPro" id="IPR050573">
    <property type="entry name" value="SDH/FRD_Iron-Sulfur"/>
</dbReference>
<keyword evidence="9" id="KW-1185">Reference proteome</keyword>
<comment type="similarity">
    <text evidence="3">Belongs to the succinate dehydrogenase/fumarate reductase iron-sulfur protein family.</text>
</comment>
<dbReference type="Pfam" id="PF13085">
    <property type="entry name" value="Fer2_3"/>
    <property type="match status" value="1"/>
</dbReference>